<sequence length="106" mass="11639">MKVKLSIGFVLALAATTCLCRPAAEAPGAAGDPHPIPSWVAWHNWPHSLSQEEQQKDISHFLPRIYTVLGDHQGYEQGAGGALQEHYYPDWLDFGRRSVEDAADAA</sequence>
<name>A0A7K5IAV1_CROSL</name>
<feature type="non-terminal residue" evidence="2">
    <location>
        <position position="106"/>
    </location>
</feature>
<feature type="chain" id="PRO_5029451029" evidence="1">
    <location>
        <begin position="21"/>
        <end position="106"/>
    </location>
</feature>
<reference evidence="2 3" key="1">
    <citation type="submission" date="2019-09" db="EMBL/GenBank/DDBJ databases">
        <title>Bird 10,000 Genomes (B10K) Project - Family phase.</title>
        <authorList>
            <person name="Zhang G."/>
        </authorList>
    </citation>
    <scope>NUCLEOTIDE SEQUENCE [LARGE SCALE GENOMIC DNA]</scope>
    <source>
        <strain evidence="2">B10K-DU-003-44</strain>
        <tissue evidence="2">Muscle</tissue>
    </source>
</reference>
<keyword evidence="1" id="KW-0732">Signal</keyword>
<protein>
    <submittedName>
        <fullName evidence="2">ANTR protein</fullName>
    </submittedName>
</protein>
<feature type="non-terminal residue" evidence="2">
    <location>
        <position position="1"/>
    </location>
</feature>
<feature type="signal peptide" evidence="1">
    <location>
        <begin position="1"/>
        <end position="20"/>
    </location>
</feature>
<dbReference type="AlphaFoldDB" id="A0A7K5IAV1"/>
<evidence type="ECO:0000313" key="3">
    <source>
        <dbReference type="Proteomes" id="UP000549499"/>
    </source>
</evidence>
<proteinExistence type="predicted"/>
<comment type="caution">
    <text evidence="2">The sequence shown here is derived from an EMBL/GenBank/DDBJ whole genome shotgun (WGS) entry which is preliminary data.</text>
</comment>
<dbReference type="Proteomes" id="UP000549499">
    <property type="component" value="Unassembled WGS sequence"/>
</dbReference>
<evidence type="ECO:0000313" key="2">
    <source>
        <dbReference type="EMBL" id="NWS78761.1"/>
    </source>
</evidence>
<organism evidence="2 3">
    <name type="scientific">Crotophaga sulcirostris</name>
    <name type="common">Groove-billed ani</name>
    <dbReference type="NCBI Taxonomy" id="33598"/>
    <lineage>
        <taxon>Eukaryota</taxon>
        <taxon>Metazoa</taxon>
        <taxon>Chordata</taxon>
        <taxon>Craniata</taxon>
        <taxon>Vertebrata</taxon>
        <taxon>Euteleostomi</taxon>
        <taxon>Archelosauria</taxon>
        <taxon>Archosauria</taxon>
        <taxon>Dinosauria</taxon>
        <taxon>Saurischia</taxon>
        <taxon>Theropoda</taxon>
        <taxon>Coelurosauria</taxon>
        <taxon>Aves</taxon>
        <taxon>Neognathae</taxon>
        <taxon>Neoaves</taxon>
        <taxon>Otidimorphae</taxon>
        <taxon>Cuculiformes</taxon>
        <taxon>Crotophagidae</taxon>
        <taxon>Crotophaga</taxon>
    </lineage>
</organism>
<dbReference type="EMBL" id="VYZB01001599">
    <property type="protein sequence ID" value="NWS78761.1"/>
    <property type="molecule type" value="Genomic_DNA"/>
</dbReference>
<gene>
    <name evidence="2" type="primary">Antr</name>
    <name evidence="2" type="ORF">CROSUL_R02767</name>
</gene>
<dbReference type="OrthoDB" id="9924917at2759"/>
<evidence type="ECO:0000256" key="1">
    <source>
        <dbReference type="SAM" id="SignalP"/>
    </source>
</evidence>
<accession>A0A7K5IAV1</accession>
<keyword evidence="3" id="KW-1185">Reference proteome</keyword>